<evidence type="ECO:0000259" key="22">
    <source>
        <dbReference type="PROSITE" id="PS51908"/>
    </source>
</evidence>
<evidence type="ECO:0000256" key="2">
    <source>
        <dbReference type="ARBA" id="ARBA00004123"/>
    </source>
</evidence>
<evidence type="ECO:0000313" key="24">
    <source>
        <dbReference type="Proteomes" id="UP000070501"/>
    </source>
</evidence>
<dbReference type="PROSITE" id="PS50800">
    <property type="entry name" value="SAP"/>
    <property type="match status" value="1"/>
</dbReference>
<reference evidence="24" key="1">
    <citation type="submission" date="2016-02" db="EMBL/GenBank/DDBJ databases">
        <title>Draft genome sequence of Microdochium bolleyi, a fungal endophyte of beachgrass.</title>
        <authorList>
            <consortium name="DOE Joint Genome Institute"/>
            <person name="David A.S."/>
            <person name="May G."/>
            <person name="Haridas S."/>
            <person name="Lim J."/>
            <person name="Wang M."/>
            <person name="Labutti K."/>
            <person name="Lipzen A."/>
            <person name="Barry K."/>
            <person name="Grigoriev I.V."/>
        </authorList>
    </citation>
    <scope>NUCLEOTIDE SEQUENCE [LARGE SCALE GENOMIC DNA]</scope>
    <source>
        <strain evidence="24">J235TASD1</strain>
    </source>
</reference>
<evidence type="ECO:0000256" key="17">
    <source>
        <dbReference type="PROSITE-ProRule" id="PRU01256"/>
    </source>
</evidence>
<sequence>MDGDDQDITDPTDWLGTPLASLVSVESALRCQVCKDFYKTPMLTSCNHTFCSACIRRALLDEGKCPLCRKGDQESKLRSNWSILDAVQAFMSARPALVQVARNPPAHAPCPASTSPKHTLEDDGDGDETRRSSKRLRSAARASKTRAMESTAEMARQEIDLTHDPEPEPEPNDGLVACPVCQQRMKEALVFGHLETSCPGEVQPQKPARSTPANSLQQNAISSAATVRSIPQLERLPAINYSMFKEAALRKKLQELGISSQGSKAMLEKRHKEWMTLWNANCDSLDPKRKSELLRELDSWERTQGSFAPTSSKSANQGAQIKAKDFDGAAWAAKHDNSFQDLIAQARASKRKAQAPATDHDIPVYVEKTRCNAAHR</sequence>
<name>A0A136IW07_9PEZI</name>
<feature type="domain" description="SAP" evidence="21">
    <location>
        <begin position="241"/>
        <end position="275"/>
    </location>
</feature>
<evidence type="ECO:0000256" key="16">
    <source>
        <dbReference type="PROSITE-ProRule" id="PRU00175"/>
    </source>
</evidence>
<evidence type="ECO:0000256" key="11">
    <source>
        <dbReference type="ARBA" id="ARBA00022786"/>
    </source>
</evidence>
<dbReference type="PANTHER" id="PTHR14134">
    <property type="entry name" value="E3 UBIQUITIN-PROTEIN LIGASE RAD18"/>
    <property type="match status" value="1"/>
</dbReference>
<dbReference type="FunCoup" id="A0A136IW07">
    <property type="interactions" value="287"/>
</dbReference>
<dbReference type="InterPro" id="IPR039577">
    <property type="entry name" value="Rad18"/>
</dbReference>
<keyword evidence="8 18" id="KW-0479">Metal-binding</keyword>
<dbReference type="AlphaFoldDB" id="A0A136IW07"/>
<dbReference type="SMART" id="SM00513">
    <property type="entry name" value="SAP"/>
    <property type="match status" value="1"/>
</dbReference>
<evidence type="ECO:0000256" key="19">
    <source>
        <dbReference type="SAM" id="MobiDB-lite"/>
    </source>
</evidence>
<keyword evidence="12 18" id="KW-0862">Zinc</keyword>
<keyword evidence="24" id="KW-1185">Reference proteome</keyword>
<keyword evidence="14 17" id="KW-0234">DNA repair</keyword>
<dbReference type="FunFam" id="3.30.40.10:FF:000172">
    <property type="entry name" value="E3 ubiquitin-protein ligase RAD18"/>
    <property type="match status" value="1"/>
</dbReference>
<dbReference type="GO" id="GO:0006281">
    <property type="term" value="P:DNA repair"/>
    <property type="evidence" value="ECO:0007669"/>
    <property type="project" value="UniProtKB-KW"/>
</dbReference>
<evidence type="ECO:0000256" key="18">
    <source>
        <dbReference type="RuleBase" id="RU368093"/>
    </source>
</evidence>
<dbReference type="SMART" id="SM00734">
    <property type="entry name" value="ZnF_Rad18"/>
    <property type="match status" value="1"/>
</dbReference>
<dbReference type="GO" id="GO:0006513">
    <property type="term" value="P:protein monoubiquitination"/>
    <property type="evidence" value="ECO:0007669"/>
    <property type="project" value="InterPro"/>
</dbReference>
<comment type="similarity">
    <text evidence="4 18">Belongs to the RAD18 family.</text>
</comment>
<comment type="catalytic activity">
    <reaction evidence="1 18">
        <text>S-ubiquitinyl-[E2 ubiquitin-conjugating enzyme]-L-cysteine + [acceptor protein]-L-lysine = [E2 ubiquitin-conjugating enzyme]-L-cysteine + N(6)-ubiquitinyl-[acceptor protein]-L-lysine.</text>
        <dbReference type="EC" id="2.3.2.27"/>
    </reaction>
</comment>
<keyword evidence="13 18" id="KW-0238">DNA-binding</keyword>
<organism evidence="23 24">
    <name type="scientific">Microdochium bolleyi</name>
    <dbReference type="NCBI Taxonomy" id="196109"/>
    <lineage>
        <taxon>Eukaryota</taxon>
        <taxon>Fungi</taxon>
        <taxon>Dikarya</taxon>
        <taxon>Ascomycota</taxon>
        <taxon>Pezizomycotina</taxon>
        <taxon>Sordariomycetes</taxon>
        <taxon>Xylariomycetidae</taxon>
        <taxon>Xylariales</taxon>
        <taxon>Microdochiaceae</taxon>
        <taxon>Microdochium</taxon>
    </lineage>
</organism>
<dbReference type="InterPro" id="IPR004580">
    <property type="entry name" value="Rad18_fungi"/>
</dbReference>
<dbReference type="UniPathway" id="UPA00143"/>
<dbReference type="SUPFAM" id="SSF57850">
    <property type="entry name" value="RING/U-box"/>
    <property type="match status" value="1"/>
</dbReference>
<dbReference type="EMBL" id="KQ964256">
    <property type="protein sequence ID" value="KXJ89170.1"/>
    <property type="molecule type" value="Genomic_DNA"/>
</dbReference>
<evidence type="ECO:0000313" key="23">
    <source>
        <dbReference type="EMBL" id="KXJ89170.1"/>
    </source>
</evidence>
<dbReference type="InterPro" id="IPR006642">
    <property type="entry name" value="Rad18_UBZ4"/>
</dbReference>
<dbReference type="GO" id="GO:0008270">
    <property type="term" value="F:zinc ion binding"/>
    <property type="evidence" value="ECO:0007669"/>
    <property type="project" value="UniProtKB-KW"/>
</dbReference>
<dbReference type="NCBIfam" id="TIGR00599">
    <property type="entry name" value="rad18"/>
    <property type="match status" value="1"/>
</dbReference>
<comment type="subcellular location">
    <subcellularLocation>
        <location evidence="2 18">Nucleus</location>
    </subcellularLocation>
</comment>
<proteinExistence type="inferred from homology"/>
<keyword evidence="15 18" id="KW-0539">Nucleus</keyword>
<dbReference type="InterPro" id="IPR003034">
    <property type="entry name" value="SAP_dom"/>
</dbReference>
<dbReference type="STRING" id="196109.A0A136IW07"/>
<dbReference type="PROSITE" id="PS51908">
    <property type="entry name" value="ZF_UBZ4"/>
    <property type="match status" value="1"/>
</dbReference>
<evidence type="ECO:0000256" key="10">
    <source>
        <dbReference type="ARBA" id="ARBA00022771"/>
    </source>
</evidence>
<comment type="pathway">
    <text evidence="3 18">Protein modification; protein ubiquitination.</text>
</comment>
<feature type="region of interest" description="Disordered" evidence="19">
    <location>
        <begin position="103"/>
        <end position="153"/>
    </location>
</feature>
<evidence type="ECO:0000256" key="9">
    <source>
        <dbReference type="ARBA" id="ARBA00022763"/>
    </source>
</evidence>
<evidence type="ECO:0000259" key="20">
    <source>
        <dbReference type="PROSITE" id="PS50089"/>
    </source>
</evidence>
<evidence type="ECO:0000256" key="12">
    <source>
        <dbReference type="ARBA" id="ARBA00022833"/>
    </source>
</evidence>
<dbReference type="Proteomes" id="UP000070501">
    <property type="component" value="Unassembled WGS sequence"/>
</dbReference>
<dbReference type="GO" id="GO:0005634">
    <property type="term" value="C:nucleus"/>
    <property type="evidence" value="ECO:0007669"/>
    <property type="project" value="UniProtKB-SubCell"/>
</dbReference>
<evidence type="ECO:0000256" key="5">
    <source>
        <dbReference type="ARBA" id="ARBA00012483"/>
    </source>
</evidence>
<comment type="function">
    <text evidence="18">E3 RING-finger protein, member of the UBC2/RAD6 epistasis group. Associates to the E2 ubiquitin conjugating enzyme UBC2/RAD6 to form the UBC2-RAD18 ubiquitin ligase complex involved in postreplicative repair (PRR) of damaged DNA.</text>
</comment>
<keyword evidence="9 17" id="KW-0227">DNA damage</keyword>
<dbReference type="Gene3D" id="3.30.40.10">
    <property type="entry name" value="Zinc/RING finger domain, C3HC4 (zinc finger)"/>
    <property type="match status" value="1"/>
</dbReference>
<evidence type="ECO:0000256" key="7">
    <source>
        <dbReference type="ARBA" id="ARBA00022679"/>
    </source>
</evidence>
<dbReference type="GO" id="GO:0006301">
    <property type="term" value="P:DNA damage tolerance"/>
    <property type="evidence" value="ECO:0007669"/>
    <property type="project" value="InterPro"/>
</dbReference>
<keyword evidence="7 18" id="KW-0808">Transferase</keyword>
<evidence type="ECO:0000256" key="8">
    <source>
        <dbReference type="ARBA" id="ARBA00022723"/>
    </source>
</evidence>
<evidence type="ECO:0000256" key="4">
    <source>
        <dbReference type="ARBA" id="ARBA00009506"/>
    </source>
</evidence>
<dbReference type="GO" id="GO:0097505">
    <property type="term" value="C:Rad6-Rad18 complex"/>
    <property type="evidence" value="ECO:0007669"/>
    <property type="project" value="TreeGrafter"/>
</dbReference>
<evidence type="ECO:0000256" key="6">
    <source>
        <dbReference type="ARBA" id="ARBA00015551"/>
    </source>
</evidence>
<evidence type="ECO:0000256" key="1">
    <source>
        <dbReference type="ARBA" id="ARBA00000900"/>
    </source>
</evidence>
<dbReference type="PROSITE" id="PS00518">
    <property type="entry name" value="ZF_RING_1"/>
    <property type="match status" value="1"/>
</dbReference>
<dbReference type="GO" id="GO:0003697">
    <property type="term" value="F:single-stranded DNA binding"/>
    <property type="evidence" value="ECO:0007669"/>
    <property type="project" value="UniProtKB-UniRule"/>
</dbReference>
<dbReference type="InParanoid" id="A0A136IW07"/>
<dbReference type="InterPro" id="IPR013083">
    <property type="entry name" value="Znf_RING/FYVE/PHD"/>
</dbReference>
<evidence type="ECO:0000256" key="14">
    <source>
        <dbReference type="ARBA" id="ARBA00023204"/>
    </source>
</evidence>
<evidence type="ECO:0000256" key="15">
    <source>
        <dbReference type="ARBA" id="ARBA00023242"/>
    </source>
</evidence>
<keyword evidence="11 18" id="KW-0833">Ubl conjugation pathway</keyword>
<dbReference type="GO" id="GO:0061630">
    <property type="term" value="F:ubiquitin protein ligase activity"/>
    <property type="evidence" value="ECO:0007669"/>
    <property type="project" value="UniProtKB-UniRule"/>
</dbReference>
<dbReference type="Pfam" id="PF02037">
    <property type="entry name" value="SAP"/>
    <property type="match status" value="1"/>
</dbReference>
<dbReference type="InterPro" id="IPR017907">
    <property type="entry name" value="Znf_RING_CS"/>
</dbReference>
<protein>
    <recommendedName>
        <fullName evidence="6 18">Postreplication repair E3 ubiquitin-protein ligase RAD18</fullName>
        <ecNumber evidence="5 18">2.3.2.27</ecNumber>
    </recommendedName>
    <alternativeName>
        <fullName evidence="18">RING-type E3 ubiquitin transferase RAD18</fullName>
    </alternativeName>
</protein>
<dbReference type="EC" id="2.3.2.27" evidence="5 18"/>
<evidence type="ECO:0000259" key="21">
    <source>
        <dbReference type="PROSITE" id="PS50800"/>
    </source>
</evidence>
<keyword evidence="10 16" id="KW-0863">Zinc-finger</keyword>
<gene>
    <name evidence="23" type="ORF">Micbo1qcDRAFT_189734</name>
</gene>
<feature type="domain" description="RING-type" evidence="20">
    <location>
        <begin position="31"/>
        <end position="69"/>
    </location>
</feature>
<dbReference type="Pfam" id="PF13923">
    <property type="entry name" value="zf-C3HC4_2"/>
    <property type="match status" value="1"/>
</dbReference>
<comment type="subunit">
    <text evidence="18">Interacts with E2 UBC2, forming a complex with ubiquitin ligase activity.</text>
</comment>
<dbReference type="OrthoDB" id="9049620at2759"/>
<dbReference type="InterPro" id="IPR001841">
    <property type="entry name" value="Znf_RING"/>
</dbReference>
<accession>A0A136IW07</accession>
<evidence type="ECO:0000256" key="3">
    <source>
        <dbReference type="ARBA" id="ARBA00004906"/>
    </source>
</evidence>
<dbReference type="PANTHER" id="PTHR14134:SF2">
    <property type="entry name" value="E3 UBIQUITIN-PROTEIN LIGASE RAD18"/>
    <property type="match status" value="1"/>
</dbReference>
<evidence type="ECO:0000256" key="13">
    <source>
        <dbReference type="ARBA" id="ARBA00023125"/>
    </source>
</evidence>
<dbReference type="SMART" id="SM00184">
    <property type="entry name" value="RING"/>
    <property type="match status" value="1"/>
</dbReference>
<feature type="domain" description="UBZ4-type" evidence="22">
    <location>
        <begin position="175"/>
        <end position="203"/>
    </location>
</feature>
<dbReference type="PROSITE" id="PS50089">
    <property type="entry name" value="ZF_RING_2"/>
    <property type="match status" value="1"/>
</dbReference>